<evidence type="ECO:0000259" key="7">
    <source>
        <dbReference type="Pfam" id="PF05916"/>
    </source>
</evidence>
<dbReference type="EMBL" id="AACI03001622">
    <property type="protein sequence ID" value="EJT42144.1"/>
    <property type="molecule type" value="Genomic_DNA"/>
</dbReference>
<sequence>MALPAHLQQSFSSEEIQFIVENEPIKIFPRITTRQKIHRNDKGVRDQTPNRWQLITTGDKALNNMVAMRSTEAVLWIALLLKQQSKCSIVAPQWLTTKELDRKIQYEKAHPDRFSELPWNWLVLARILFSKAKDDFHDPIHELRGKIQDLREIRQVKVLKGLKYLNESHLQLDNLSLLEINELRPFITDIMDKLREIHAASLTVAGENEEEDFNN</sequence>
<dbReference type="AlphaFoldDB" id="J6ECZ0"/>
<evidence type="ECO:0000256" key="6">
    <source>
        <dbReference type="PIRNR" id="PIRNR028998"/>
    </source>
</evidence>
<organism evidence="8 9">
    <name type="scientific">Saccharomyces kudriavzevii (strain ATCC MYA-4449 / AS 2.2408 / CBS 8840 / NBRC 1802 / NCYC 2889)</name>
    <name type="common">Yeast</name>
    <dbReference type="NCBI Taxonomy" id="226230"/>
    <lineage>
        <taxon>Eukaryota</taxon>
        <taxon>Fungi</taxon>
        <taxon>Dikarya</taxon>
        <taxon>Ascomycota</taxon>
        <taxon>Saccharomycotina</taxon>
        <taxon>Saccharomycetes</taxon>
        <taxon>Saccharomycetales</taxon>
        <taxon>Saccharomycetaceae</taxon>
        <taxon>Saccharomyces</taxon>
    </lineage>
</organism>
<dbReference type="GO" id="GO:0006260">
    <property type="term" value="P:DNA replication"/>
    <property type="evidence" value="ECO:0007669"/>
    <property type="project" value="UniProtKB-KW"/>
</dbReference>
<evidence type="ECO:0000313" key="8">
    <source>
        <dbReference type="EMBL" id="EJT42144.1"/>
    </source>
</evidence>
<evidence type="ECO:0000313" key="9">
    <source>
        <dbReference type="Proteomes" id="UP000002753"/>
    </source>
</evidence>
<dbReference type="SUPFAM" id="SSF158573">
    <property type="entry name" value="GINS helical bundle-like"/>
    <property type="match status" value="1"/>
</dbReference>
<dbReference type="PANTHER" id="PTHR12772:SF0">
    <property type="entry name" value="DNA REPLICATION COMPLEX GINS PROTEIN PSF2"/>
    <property type="match status" value="1"/>
</dbReference>
<dbReference type="Pfam" id="PF05916">
    <property type="entry name" value="Sld5"/>
    <property type="match status" value="1"/>
</dbReference>
<dbReference type="GO" id="GO:0000811">
    <property type="term" value="C:GINS complex"/>
    <property type="evidence" value="ECO:0007669"/>
    <property type="project" value="TreeGrafter"/>
</dbReference>
<reference evidence="9" key="2">
    <citation type="journal article" date="2011" name="G3 (Bethesda)">
        <title>The awesome power of yeast evolutionary genetics: New genome sequences and strain resources for the Saccharomyces sensu stricto genus.</title>
        <authorList>
            <person name="Scannell D.R."/>
            <person name="Zill O.A."/>
            <person name="Rokas A."/>
            <person name="Payen C."/>
            <person name="Dunham M.J."/>
            <person name="Eisen M.B."/>
            <person name="Rine J."/>
            <person name="Johnston M."/>
            <person name="Hittinger C.T."/>
        </authorList>
    </citation>
    <scope>GENOME REANNOTATION</scope>
    <source>
        <strain evidence="9">ATCC MYA-4449 / AS 2.2408 / CBS 8840 / NBRC 1802 / NCYC 2889</strain>
    </source>
</reference>
<comment type="similarity">
    <text evidence="2 6">Belongs to the GINS2/PSF2 family.</text>
</comment>
<evidence type="ECO:0000256" key="1">
    <source>
        <dbReference type="ARBA" id="ARBA00004123"/>
    </source>
</evidence>
<accession>J6ECZ0</accession>
<evidence type="ECO:0000256" key="3">
    <source>
        <dbReference type="ARBA" id="ARBA00015139"/>
    </source>
</evidence>
<dbReference type="InterPro" id="IPR021151">
    <property type="entry name" value="GINS_A"/>
</dbReference>
<dbReference type="PANTHER" id="PTHR12772">
    <property type="entry name" value="DNA REPLICATION COMPLEX GINS PROTEIN PSF2"/>
    <property type="match status" value="1"/>
</dbReference>
<comment type="caution">
    <text evidence="8">The sequence shown here is derived from an EMBL/GenBank/DDBJ whole genome shotgun (WGS) entry which is preliminary data.</text>
</comment>
<comment type="subunit">
    <text evidence="6">Component of the GINS complex.</text>
</comment>
<gene>
    <name evidence="8" type="primary">YJL072C</name>
    <name evidence="8" type="ORF">SKUD_122102</name>
</gene>
<dbReference type="CDD" id="cd21694">
    <property type="entry name" value="GINS_B_Psf2"/>
    <property type="match status" value="1"/>
</dbReference>
<dbReference type="PIRSF" id="PIRSF028998">
    <property type="entry name" value="GINS_Psf2_subgr"/>
    <property type="match status" value="1"/>
</dbReference>
<dbReference type="FunFam" id="1.20.58.1020:FF:000001">
    <property type="entry name" value="DNA replication complex GINS protein PSF2"/>
    <property type="match status" value="1"/>
</dbReference>
<feature type="domain" description="GINS subunit" evidence="7">
    <location>
        <begin position="94"/>
        <end position="197"/>
    </location>
</feature>
<evidence type="ECO:0000256" key="2">
    <source>
        <dbReference type="ARBA" id="ARBA00010565"/>
    </source>
</evidence>
<keyword evidence="5 6" id="KW-0539">Nucleus</keyword>
<dbReference type="FunFam" id="3.40.5.50:FF:000003">
    <property type="entry name" value="DNA replication complex GINS protein PSF2"/>
    <property type="match status" value="1"/>
</dbReference>
<evidence type="ECO:0000256" key="4">
    <source>
        <dbReference type="ARBA" id="ARBA00022705"/>
    </source>
</evidence>
<name>J6ECZ0_SACK1</name>
<dbReference type="SUPFAM" id="SSF160059">
    <property type="entry name" value="PriA/YqbF domain"/>
    <property type="match status" value="1"/>
</dbReference>
<dbReference type="CDD" id="cd11712">
    <property type="entry name" value="GINS_A_psf2"/>
    <property type="match status" value="1"/>
</dbReference>
<evidence type="ECO:0000256" key="5">
    <source>
        <dbReference type="ARBA" id="ARBA00023242"/>
    </source>
</evidence>
<dbReference type="InterPro" id="IPR007257">
    <property type="entry name" value="GINS_Psf2"/>
</dbReference>
<dbReference type="Proteomes" id="UP000002753">
    <property type="component" value="Unassembled WGS sequence"/>
</dbReference>
<comment type="subcellular location">
    <subcellularLocation>
        <location evidence="1 6">Nucleus</location>
    </subcellularLocation>
</comment>
<keyword evidence="4 6" id="KW-0235">DNA replication</keyword>
<dbReference type="InterPro" id="IPR036224">
    <property type="entry name" value="GINS_bundle-like_dom_sf"/>
</dbReference>
<dbReference type="HOGENOM" id="CLU_078274_1_1_1"/>
<dbReference type="Gene3D" id="1.20.58.1020">
    <property type="match status" value="1"/>
</dbReference>
<proteinExistence type="inferred from homology"/>
<dbReference type="GO" id="GO:0000727">
    <property type="term" value="P:double-strand break repair via break-induced replication"/>
    <property type="evidence" value="ECO:0007669"/>
    <property type="project" value="TreeGrafter"/>
</dbReference>
<dbReference type="STRING" id="226230.J6ECZ0"/>
<protein>
    <recommendedName>
        <fullName evidence="3 6">DNA replication complex GINS protein PSF2</fullName>
    </recommendedName>
</protein>
<keyword evidence="9" id="KW-1185">Reference proteome</keyword>
<dbReference type="Gene3D" id="3.40.5.50">
    <property type="match status" value="1"/>
</dbReference>
<reference evidence="8 9" key="1">
    <citation type="journal article" date="2003" name="Science">
        <title>Finding functional features in Saccharomyces genomes by phylogenetic footprinting.</title>
        <authorList>
            <person name="Cliften P.F."/>
            <person name="Sudarsanam P."/>
            <person name="Desikan A."/>
            <person name="Fulton L."/>
            <person name="Fulton B."/>
            <person name="Majors J."/>
            <person name="Waterston R."/>
            <person name="Cohen B.A."/>
            <person name="Johnston M."/>
        </authorList>
    </citation>
    <scope>NUCLEOTIDE SEQUENCE [LARGE SCALE GENOMIC DNA]</scope>
    <source>
        <strain evidence="9">ATCC MYA-4449 / AS 2.2408 / CBS 8840 / NBRC 1802 / NCYC 2889</strain>
    </source>
</reference>
<dbReference type="InterPro" id="IPR056784">
    <property type="entry name" value="PSF2_N"/>
</dbReference>